<evidence type="ECO:0000313" key="3">
    <source>
        <dbReference type="Proteomes" id="UP001560573"/>
    </source>
</evidence>
<gene>
    <name evidence="2" type="ORF">QTN47_27305</name>
</gene>
<dbReference type="InterPro" id="IPR021145">
    <property type="entry name" value="Portal_protein_SPP1_Gp6-like"/>
</dbReference>
<sequence>MEQQELETLISNFEELKKKVVATKPAFDFDKISKQYDVSGHAVMNETLRPKKKVETDDGASFVDVARLPVPFQKKIVQLAAAFLCGNPIQLVANPESEIEKSLVGILTKTWDDNKLDYDSKGILKLMMKETEVAELWYTEPVDGEYWKGTFNQGSNFRLRMKILANSLGDKLYPVYNNAGDMIAFGRGYFLPEGDKKIEHFDLYTDKATIKGKKTDAGWETTPETNMIGKIPVIYYNQDAVEWADVQQLIERYETSISNHGDTNDYFGSPIVFVEGEVTGFAKKGEQGKVLQGENGAKAEYLSWDQSPESVKLEQTNLRSLILDFSDTPDISIEKMQSLGTFSGIALKMLFLGAHLKASDKEEVFGKGIQRRINFLKAANAIINLKLKPSLTLSVKPKFTYYLPSNEKEMIDLLTSAVGTGRPILSQKTAVGLNPLVQNADDEQKQIDQEKKDAQEGLNDLMQ</sequence>
<dbReference type="EMBL" id="JAULBC010000015">
    <property type="protein sequence ID" value="MEX6691247.1"/>
    <property type="molecule type" value="Genomic_DNA"/>
</dbReference>
<feature type="compositionally biased region" description="Basic and acidic residues" evidence="1">
    <location>
        <begin position="442"/>
        <end position="455"/>
    </location>
</feature>
<comment type="caution">
    <text evidence="2">The sequence shown here is derived from an EMBL/GenBank/DDBJ whole genome shotgun (WGS) entry which is preliminary data.</text>
</comment>
<protein>
    <submittedName>
        <fullName evidence="2">Phage portal protein</fullName>
    </submittedName>
</protein>
<reference evidence="2 3" key="1">
    <citation type="submission" date="2023-07" db="EMBL/GenBank/DDBJ databases">
        <authorList>
            <person name="Lian W.-H."/>
        </authorList>
    </citation>
    <scope>NUCLEOTIDE SEQUENCE [LARGE SCALE GENOMIC DNA]</scope>
    <source>
        <strain evidence="2 3">SYSU DXS3180</strain>
    </source>
</reference>
<dbReference type="RefSeq" id="WP_369332663.1">
    <property type="nucleotide sequence ID" value="NZ_JAULBC010000015.1"/>
</dbReference>
<keyword evidence="3" id="KW-1185">Reference proteome</keyword>
<organism evidence="2 3">
    <name type="scientific">Danxiaibacter flavus</name>
    <dbReference type="NCBI Taxonomy" id="3049108"/>
    <lineage>
        <taxon>Bacteria</taxon>
        <taxon>Pseudomonadati</taxon>
        <taxon>Bacteroidota</taxon>
        <taxon>Chitinophagia</taxon>
        <taxon>Chitinophagales</taxon>
        <taxon>Chitinophagaceae</taxon>
        <taxon>Danxiaibacter</taxon>
    </lineage>
</organism>
<proteinExistence type="predicted"/>
<dbReference type="Pfam" id="PF05133">
    <property type="entry name" value="SPP1_portal"/>
    <property type="match status" value="1"/>
</dbReference>
<dbReference type="Proteomes" id="UP001560573">
    <property type="component" value="Unassembled WGS sequence"/>
</dbReference>
<accession>A0ABV3ZMY4</accession>
<evidence type="ECO:0000256" key="1">
    <source>
        <dbReference type="SAM" id="MobiDB-lite"/>
    </source>
</evidence>
<name>A0ABV3ZMY4_9BACT</name>
<feature type="region of interest" description="Disordered" evidence="1">
    <location>
        <begin position="442"/>
        <end position="463"/>
    </location>
</feature>
<evidence type="ECO:0000313" key="2">
    <source>
        <dbReference type="EMBL" id="MEX6691247.1"/>
    </source>
</evidence>